<dbReference type="EMBL" id="UZAD01013656">
    <property type="protein sequence ID" value="VDN95604.1"/>
    <property type="molecule type" value="Genomic_DNA"/>
</dbReference>
<feature type="transmembrane region" description="Helical" evidence="5">
    <location>
        <begin position="72"/>
        <end position="92"/>
    </location>
</feature>
<feature type="transmembrane region" description="Helical" evidence="5">
    <location>
        <begin position="40"/>
        <end position="60"/>
    </location>
</feature>
<dbReference type="Gene3D" id="1.20.1070.10">
    <property type="entry name" value="Rhodopsin 7-helix transmembrane proteins"/>
    <property type="match status" value="1"/>
</dbReference>
<evidence type="ECO:0000256" key="4">
    <source>
        <dbReference type="ARBA" id="ARBA00023136"/>
    </source>
</evidence>
<evidence type="ECO:0000256" key="5">
    <source>
        <dbReference type="SAM" id="Phobius"/>
    </source>
</evidence>
<evidence type="ECO:0000313" key="8">
    <source>
        <dbReference type="EMBL" id="VDN95604.1"/>
    </source>
</evidence>
<feature type="transmembrane region" description="Helical" evidence="5">
    <location>
        <begin position="141"/>
        <end position="164"/>
    </location>
</feature>
<keyword evidence="2 5" id="KW-0812">Transmembrane</keyword>
<feature type="transmembrane region" description="Helical" evidence="5">
    <location>
        <begin position="104"/>
        <end position="129"/>
    </location>
</feature>
<keyword evidence="4 5" id="KW-0472">Membrane</keyword>
<feature type="transmembrane region" description="Helical" evidence="5">
    <location>
        <begin position="318"/>
        <end position="339"/>
    </location>
</feature>
<dbReference type="WBParaSite" id="BPAG_0001449101-mRNA-1">
    <property type="protein sequence ID" value="BPAG_0001449101-mRNA-1"/>
    <property type="gene ID" value="BPAG_0001449101"/>
</dbReference>
<evidence type="ECO:0000256" key="6">
    <source>
        <dbReference type="SAM" id="SignalP"/>
    </source>
</evidence>
<reference evidence="10" key="1">
    <citation type="submission" date="2017-02" db="UniProtKB">
        <authorList>
            <consortium name="WormBaseParasite"/>
        </authorList>
    </citation>
    <scope>IDENTIFICATION</scope>
</reference>
<dbReference type="PANTHER" id="PTHR22718:SF25">
    <property type="entry name" value="G-PROTEIN COUPLED RECEPTORS FAMILY 1 PROFILE DOMAIN-CONTAINING PROTEIN"/>
    <property type="match status" value="1"/>
</dbReference>
<evidence type="ECO:0000313" key="9">
    <source>
        <dbReference type="Proteomes" id="UP000278627"/>
    </source>
</evidence>
<feature type="transmembrane region" description="Helical" evidence="5">
    <location>
        <begin position="276"/>
        <end position="297"/>
    </location>
</feature>
<feature type="transmembrane region" description="Helical" evidence="5">
    <location>
        <begin position="226"/>
        <end position="247"/>
    </location>
</feature>
<evidence type="ECO:0000256" key="1">
    <source>
        <dbReference type="ARBA" id="ARBA00004370"/>
    </source>
</evidence>
<proteinExistence type="predicted"/>
<dbReference type="InterPro" id="IPR017452">
    <property type="entry name" value="GPCR_Rhodpsn_7TM"/>
</dbReference>
<evidence type="ECO:0000313" key="10">
    <source>
        <dbReference type="WBParaSite" id="BPAG_0001449101-mRNA-1"/>
    </source>
</evidence>
<protein>
    <submittedName>
        <fullName evidence="10">G_PROTEIN_RECEP_F1_2 domain-containing protein</fullName>
    </submittedName>
</protein>
<dbReference type="CDD" id="cd00637">
    <property type="entry name" value="7tm_classA_rhodopsin-like"/>
    <property type="match status" value="1"/>
</dbReference>
<name>A0A0N4TZM1_BRUPA</name>
<sequence length="425" mass="50336">MIPSSYCIIILVLILSLTYQKVNTTRVSDVRDENQKAIKYVAFFTVFLFYGFISNKLVVLLREKYLVIVRQYMKTMTIFLAFLIAISITIANDIRDENQKIIKYTASLLFTVLLFYGIISNTLMAIVLFCKREYNHYSREFILITSQLIICNFMALLPQVIVVLPEMLQAKNNSYVNQTIWINHTLSSFNNFSLFALLNFSFLLTVNRFVVIILPKCNILFESAKLYFLIIFIWLLTLAFSTIDYYFCIRSFHVSDLHWIRDCTKRPKSIFTSIHYIWSSVSPIVMFIMYIAMFYNIRHSSMSIKRKLNMARNNIYERSMLVQAALTCGVFEIKLIIVYLLPPLIIKIFGERAHIPLRIFINCYIIFIYAALPTIYFLCNNRARRILKHHFFQLRHQHLNDQFVELKDQHFKDQHNLPYIFNQLN</sequence>
<dbReference type="PANTHER" id="PTHR22718">
    <property type="entry name" value="SERPENTINE RECEPTOR, CLASS X"/>
    <property type="match status" value="1"/>
</dbReference>
<feature type="domain" description="G-protein coupled receptors family 1 profile" evidence="7">
    <location>
        <begin position="120"/>
        <end position="376"/>
    </location>
</feature>
<feature type="transmembrane region" description="Helical" evidence="5">
    <location>
        <begin position="192"/>
        <end position="214"/>
    </location>
</feature>
<feature type="chain" id="PRO_5043122370" evidence="6">
    <location>
        <begin position="25"/>
        <end position="425"/>
    </location>
</feature>
<dbReference type="Pfam" id="PF10328">
    <property type="entry name" value="7TM_GPCR_Srx"/>
    <property type="match status" value="1"/>
</dbReference>
<dbReference type="InterPro" id="IPR019430">
    <property type="entry name" value="7TM_GPCR_serpentine_rcpt_Srx"/>
</dbReference>
<dbReference type="GO" id="GO:0016020">
    <property type="term" value="C:membrane"/>
    <property type="evidence" value="ECO:0007669"/>
    <property type="project" value="UniProtKB-SubCell"/>
</dbReference>
<dbReference type="PROSITE" id="PS50262">
    <property type="entry name" value="G_PROTEIN_RECEP_F1_2"/>
    <property type="match status" value="1"/>
</dbReference>
<keyword evidence="9" id="KW-1185">Reference proteome</keyword>
<keyword evidence="3 5" id="KW-1133">Transmembrane helix</keyword>
<evidence type="ECO:0000259" key="7">
    <source>
        <dbReference type="PROSITE" id="PS50262"/>
    </source>
</evidence>
<dbReference type="AlphaFoldDB" id="A0A0N4TZM1"/>
<evidence type="ECO:0000256" key="2">
    <source>
        <dbReference type="ARBA" id="ARBA00022692"/>
    </source>
</evidence>
<comment type="subcellular location">
    <subcellularLocation>
        <location evidence="1">Membrane</location>
    </subcellularLocation>
</comment>
<dbReference type="SUPFAM" id="SSF81321">
    <property type="entry name" value="Family A G protein-coupled receptor-like"/>
    <property type="match status" value="1"/>
</dbReference>
<keyword evidence="6" id="KW-0732">Signal</keyword>
<evidence type="ECO:0000256" key="3">
    <source>
        <dbReference type="ARBA" id="ARBA00022989"/>
    </source>
</evidence>
<feature type="transmembrane region" description="Helical" evidence="5">
    <location>
        <begin position="359"/>
        <end position="379"/>
    </location>
</feature>
<reference evidence="8 9" key="2">
    <citation type="submission" date="2018-11" db="EMBL/GenBank/DDBJ databases">
        <authorList>
            <consortium name="Pathogen Informatics"/>
        </authorList>
    </citation>
    <scope>NUCLEOTIDE SEQUENCE [LARGE SCALE GENOMIC DNA]</scope>
</reference>
<gene>
    <name evidence="8" type="ORF">BPAG_LOCUS14419</name>
</gene>
<organism evidence="10">
    <name type="scientific">Brugia pahangi</name>
    <name type="common">Filarial nematode worm</name>
    <dbReference type="NCBI Taxonomy" id="6280"/>
    <lineage>
        <taxon>Eukaryota</taxon>
        <taxon>Metazoa</taxon>
        <taxon>Ecdysozoa</taxon>
        <taxon>Nematoda</taxon>
        <taxon>Chromadorea</taxon>
        <taxon>Rhabditida</taxon>
        <taxon>Spirurina</taxon>
        <taxon>Spiruromorpha</taxon>
        <taxon>Filarioidea</taxon>
        <taxon>Onchocercidae</taxon>
        <taxon>Brugia</taxon>
    </lineage>
</organism>
<dbReference type="Proteomes" id="UP000278627">
    <property type="component" value="Unassembled WGS sequence"/>
</dbReference>
<accession>A0A0N4TZM1</accession>
<feature type="signal peptide" evidence="6">
    <location>
        <begin position="1"/>
        <end position="24"/>
    </location>
</feature>